<dbReference type="SUPFAM" id="SSF57184">
    <property type="entry name" value="Growth factor receptor domain"/>
    <property type="match status" value="1"/>
</dbReference>
<keyword evidence="2" id="KW-1185">Reference proteome</keyword>
<proteinExistence type="predicted"/>
<evidence type="ECO:0000313" key="1">
    <source>
        <dbReference type="EMBL" id="GMI32249.1"/>
    </source>
</evidence>
<reference evidence="2" key="1">
    <citation type="journal article" date="2023" name="Commun. Biol.">
        <title>Genome analysis of Parmales, the sister group of diatoms, reveals the evolutionary specialization of diatoms from phago-mixotrophs to photoautotrophs.</title>
        <authorList>
            <person name="Ban H."/>
            <person name="Sato S."/>
            <person name="Yoshikawa S."/>
            <person name="Yamada K."/>
            <person name="Nakamura Y."/>
            <person name="Ichinomiya M."/>
            <person name="Sato N."/>
            <person name="Blanc-Mathieu R."/>
            <person name="Endo H."/>
            <person name="Kuwata A."/>
            <person name="Ogata H."/>
        </authorList>
    </citation>
    <scope>NUCLEOTIDE SEQUENCE [LARGE SCALE GENOMIC DNA]</scope>
</reference>
<gene>
    <name evidence="1" type="ORF">TrCOL_g5211</name>
</gene>
<dbReference type="EMBL" id="BRYA01000017">
    <property type="protein sequence ID" value="GMI32249.1"/>
    <property type="molecule type" value="Genomic_DNA"/>
</dbReference>
<comment type="caution">
    <text evidence="1">The sequence shown here is derived from an EMBL/GenBank/DDBJ whole genome shotgun (WGS) entry which is preliminary data.</text>
</comment>
<sequence length="300" mass="32617">MSPPSSPSRYLTLPNALKISTTLGLLLCCFALTFHLKNASPSTPPNPLSAPLKVPPLRRKLQHVPVKSWSTSESFETTNGVVPTISCPLGYYREYGTSSLTRPVGQRHDGCEPCPRGRYGSSNDLTTAFCTSDCPRGRYRDTPGGTGLEDCLWCPEGTIGSEEGLKTRECSSKCTDANTVTTQYYSDVVGLTRQRDCKTCPPGYRGWQCDWVLSPRLGTWTSDNGAINEAAHQYLKDGSDGSWSADKKEGDYAGAWPTHGAYPDNAPIYPGVIAWDTKNEGFNYDPAAESRSNVGVVPDV</sequence>
<protein>
    <recommendedName>
        <fullName evidence="3">Tyrosine-protein kinase ephrin type A/B receptor-like domain-containing protein</fullName>
    </recommendedName>
</protein>
<dbReference type="Gene3D" id="2.10.50.10">
    <property type="entry name" value="Tumor Necrosis Factor Receptor, subunit A, domain 2"/>
    <property type="match status" value="1"/>
</dbReference>
<evidence type="ECO:0008006" key="3">
    <source>
        <dbReference type="Google" id="ProtNLM"/>
    </source>
</evidence>
<dbReference type="InterPro" id="IPR009030">
    <property type="entry name" value="Growth_fac_rcpt_cys_sf"/>
</dbReference>
<dbReference type="AlphaFoldDB" id="A0A9W7L5U6"/>
<accession>A0A9W7L5U6</accession>
<organism evidence="1 2">
    <name type="scientific">Triparma columacea</name>
    <dbReference type="NCBI Taxonomy" id="722753"/>
    <lineage>
        <taxon>Eukaryota</taxon>
        <taxon>Sar</taxon>
        <taxon>Stramenopiles</taxon>
        <taxon>Ochrophyta</taxon>
        <taxon>Bolidophyceae</taxon>
        <taxon>Parmales</taxon>
        <taxon>Triparmaceae</taxon>
        <taxon>Triparma</taxon>
    </lineage>
</organism>
<name>A0A9W7L5U6_9STRA</name>
<dbReference type="Proteomes" id="UP001165065">
    <property type="component" value="Unassembled WGS sequence"/>
</dbReference>
<dbReference type="OrthoDB" id="439917at2759"/>
<evidence type="ECO:0000313" key="2">
    <source>
        <dbReference type="Proteomes" id="UP001165065"/>
    </source>
</evidence>